<dbReference type="GO" id="GO:0031261">
    <property type="term" value="C:DNA replication preinitiation complex"/>
    <property type="evidence" value="ECO:0007669"/>
    <property type="project" value="TreeGrafter"/>
</dbReference>
<evidence type="ECO:0000256" key="5">
    <source>
        <dbReference type="ARBA" id="ARBA00023306"/>
    </source>
</evidence>
<proteinExistence type="inferred from homology"/>
<dbReference type="GO" id="GO:0006270">
    <property type="term" value="P:DNA replication initiation"/>
    <property type="evidence" value="ECO:0007669"/>
    <property type="project" value="InterPro"/>
</dbReference>
<feature type="compositionally biased region" description="Acidic residues" evidence="6">
    <location>
        <begin position="150"/>
        <end position="178"/>
    </location>
</feature>
<dbReference type="GO" id="GO:0003688">
    <property type="term" value="F:DNA replication origin binding"/>
    <property type="evidence" value="ECO:0007669"/>
    <property type="project" value="TreeGrafter"/>
</dbReference>
<dbReference type="PANTHER" id="PTHR10507:SF0">
    <property type="entry name" value="CELL DIVISION CONTROL PROTEIN 45 HOMOLOG"/>
    <property type="match status" value="1"/>
</dbReference>
<evidence type="ECO:0000256" key="1">
    <source>
        <dbReference type="ARBA" id="ARBA00004123"/>
    </source>
</evidence>
<dbReference type="GO" id="GO:1902977">
    <property type="term" value="P:mitotic DNA replication preinitiation complex assembly"/>
    <property type="evidence" value="ECO:0007669"/>
    <property type="project" value="TreeGrafter"/>
</dbReference>
<comment type="caution">
    <text evidence="7">The sequence shown here is derived from an EMBL/GenBank/DDBJ whole genome shotgun (WGS) entry which is preliminary data.</text>
</comment>
<gene>
    <name evidence="7" type="ORF">QBZ16_004219</name>
</gene>
<evidence type="ECO:0000313" key="8">
    <source>
        <dbReference type="Proteomes" id="UP001255856"/>
    </source>
</evidence>
<evidence type="ECO:0000256" key="3">
    <source>
        <dbReference type="ARBA" id="ARBA00022705"/>
    </source>
</evidence>
<organism evidence="7 8">
    <name type="scientific">Prototheca wickerhamii</name>
    <dbReference type="NCBI Taxonomy" id="3111"/>
    <lineage>
        <taxon>Eukaryota</taxon>
        <taxon>Viridiplantae</taxon>
        <taxon>Chlorophyta</taxon>
        <taxon>core chlorophytes</taxon>
        <taxon>Trebouxiophyceae</taxon>
        <taxon>Chlorellales</taxon>
        <taxon>Chlorellaceae</taxon>
        <taxon>Prototheca</taxon>
    </lineage>
</organism>
<dbReference type="GO" id="GO:0003697">
    <property type="term" value="F:single-stranded DNA binding"/>
    <property type="evidence" value="ECO:0007669"/>
    <property type="project" value="TreeGrafter"/>
</dbReference>
<comment type="subcellular location">
    <subcellularLocation>
        <location evidence="1">Nucleus</location>
    </subcellularLocation>
</comment>
<keyword evidence="8" id="KW-1185">Reference proteome</keyword>
<dbReference type="AlphaFoldDB" id="A0AAD9IFD0"/>
<dbReference type="PANTHER" id="PTHR10507">
    <property type="entry name" value="CDC45-RELATED PROTEIN"/>
    <property type="match status" value="1"/>
</dbReference>
<name>A0AAD9IFD0_PROWI</name>
<evidence type="ECO:0000256" key="2">
    <source>
        <dbReference type="ARBA" id="ARBA00010727"/>
    </source>
</evidence>
<evidence type="ECO:0000313" key="7">
    <source>
        <dbReference type="EMBL" id="KAK2077374.1"/>
    </source>
</evidence>
<sequence>MIINQPDQWVDLYKAIKEESSRSDEKHVFIYASAADADSVCALRILESLLKNDLISHGWLPVSRYKEIEDDFGSCYQPDEQDVRTAILINCGAAEDVRSLLGLLDRPNVRVVIVDSHRPICHLNNVDSPEDCVAVLLDESEGTAKVDIPPAEDESDTEDGLEGSADESGSEAEDDEGASEPSARRQRLDEAGRRADARRARRQAAAQREASLEAYYSQGVSYGKPAACLMFDLATYLGHETSHMLWLALVGLTDQLVHGKIPVEQYQSYYNTYENWVQSMGHLDVATERAVAAAEGDDVRVANTTINCRILPQKDFRFGLLWEWSLYDAMLYSPYVAARLQTYTERGRTTLELLLAKLGIPLQQARSPYLLDMKPRYKTLLPQRLALHGPAFKMTDIMLESFQLQDGLKRCVNIIDVVHAATALLECGGLAGKDDLPSPSAHVDKFWQCYHALSWGSDGGELRRGLDLAKRVQKALISDGGSVVQQKLFHNFRRFRIYDLSAHTLNEQHLLGQPMALQRLAAFLQDQHFQGASESQRSSGRARKPVVLISPADGEGNCLAVGYEATGRMQGNRLGHAFFAATEAIKAEAWHDLFDTTVIRIAKRDVDRFKSELLRRATDLL</sequence>
<comment type="similarity">
    <text evidence="2">Belongs to the CDC45 family.</text>
</comment>
<protein>
    <submittedName>
        <fullName evidence="7">Uncharacterized protein</fullName>
    </submittedName>
</protein>
<evidence type="ECO:0000256" key="6">
    <source>
        <dbReference type="SAM" id="MobiDB-lite"/>
    </source>
</evidence>
<reference evidence="7" key="1">
    <citation type="submission" date="2021-01" db="EMBL/GenBank/DDBJ databases">
        <authorList>
            <person name="Eckstrom K.M.E."/>
        </authorList>
    </citation>
    <scope>NUCLEOTIDE SEQUENCE</scope>
    <source>
        <strain evidence="7">UVCC 0001</strain>
    </source>
</reference>
<dbReference type="Pfam" id="PF02724">
    <property type="entry name" value="CDC45"/>
    <property type="match status" value="1"/>
</dbReference>
<feature type="region of interest" description="Disordered" evidence="6">
    <location>
        <begin position="143"/>
        <end position="204"/>
    </location>
</feature>
<keyword evidence="3" id="KW-0235">DNA replication</keyword>
<keyword evidence="4" id="KW-0539">Nucleus</keyword>
<dbReference type="GO" id="GO:0003682">
    <property type="term" value="F:chromatin binding"/>
    <property type="evidence" value="ECO:0007669"/>
    <property type="project" value="TreeGrafter"/>
</dbReference>
<dbReference type="GO" id="GO:0000727">
    <property type="term" value="P:double-strand break repair via break-induced replication"/>
    <property type="evidence" value="ECO:0007669"/>
    <property type="project" value="TreeGrafter"/>
</dbReference>
<feature type="compositionally biased region" description="Basic and acidic residues" evidence="6">
    <location>
        <begin position="182"/>
        <end position="198"/>
    </location>
</feature>
<accession>A0AAD9IFD0</accession>
<keyword evidence="5" id="KW-0131">Cell cycle</keyword>
<dbReference type="Proteomes" id="UP001255856">
    <property type="component" value="Unassembled WGS sequence"/>
</dbReference>
<evidence type="ECO:0000256" key="4">
    <source>
        <dbReference type="ARBA" id="ARBA00023242"/>
    </source>
</evidence>
<dbReference type="EMBL" id="JASFZW010000006">
    <property type="protein sequence ID" value="KAK2077374.1"/>
    <property type="molecule type" value="Genomic_DNA"/>
</dbReference>
<dbReference type="InterPro" id="IPR003874">
    <property type="entry name" value="CDC45"/>
</dbReference>